<feature type="transmembrane region" description="Helical" evidence="2">
    <location>
        <begin position="589"/>
        <end position="609"/>
    </location>
</feature>
<dbReference type="Proteomes" id="UP001152747">
    <property type="component" value="Unassembled WGS sequence"/>
</dbReference>
<feature type="transmembrane region" description="Helical" evidence="2">
    <location>
        <begin position="362"/>
        <end position="389"/>
    </location>
</feature>
<feature type="transmembrane region" description="Helical" evidence="2">
    <location>
        <begin position="111"/>
        <end position="131"/>
    </location>
</feature>
<protein>
    <submittedName>
        <fullName evidence="3">Uncharacterized protein</fullName>
    </submittedName>
</protein>
<gene>
    <name evidence="3" type="ORF">CAMP_LOCUS18231</name>
</gene>
<keyword evidence="2" id="KW-0472">Membrane</keyword>
<comment type="caution">
    <text evidence="3">The sequence shown here is derived from an EMBL/GenBank/DDBJ whole genome shotgun (WGS) entry which is preliminary data.</text>
</comment>
<dbReference type="EMBL" id="CANHGI010000006">
    <property type="protein sequence ID" value="CAI5455594.1"/>
    <property type="molecule type" value="Genomic_DNA"/>
</dbReference>
<feature type="transmembrane region" description="Helical" evidence="2">
    <location>
        <begin position="66"/>
        <end position="90"/>
    </location>
</feature>
<keyword evidence="1" id="KW-0175">Coiled coil</keyword>
<dbReference type="PANTHER" id="PTHR11238">
    <property type="entry name" value="PROMININ ISOFORM D-RELATED"/>
    <property type="match status" value="1"/>
</dbReference>
<evidence type="ECO:0000313" key="4">
    <source>
        <dbReference type="Proteomes" id="UP001152747"/>
    </source>
</evidence>
<organism evidence="3 4">
    <name type="scientific">Caenorhabditis angaria</name>
    <dbReference type="NCBI Taxonomy" id="860376"/>
    <lineage>
        <taxon>Eukaryota</taxon>
        <taxon>Metazoa</taxon>
        <taxon>Ecdysozoa</taxon>
        <taxon>Nematoda</taxon>
        <taxon>Chromadorea</taxon>
        <taxon>Rhabditida</taxon>
        <taxon>Rhabditina</taxon>
        <taxon>Rhabditomorpha</taxon>
        <taxon>Rhabditoidea</taxon>
        <taxon>Rhabditidae</taxon>
        <taxon>Peloderinae</taxon>
        <taxon>Caenorhabditis</taxon>
    </lineage>
</organism>
<dbReference type="PANTHER" id="PTHR11238:SF9">
    <property type="entry name" value="PROMININ, ISOFORM D"/>
    <property type="match status" value="1"/>
</dbReference>
<keyword evidence="2" id="KW-1133">Transmembrane helix</keyword>
<proteinExistence type="predicted"/>
<evidence type="ECO:0000256" key="1">
    <source>
        <dbReference type="SAM" id="Coils"/>
    </source>
</evidence>
<keyword evidence="4" id="KW-1185">Reference proteome</keyword>
<reference evidence="3" key="1">
    <citation type="submission" date="2022-11" db="EMBL/GenBank/DDBJ databases">
        <authorList>
            <person name="Kikuchi T."/>
        </authorList>
    </citation>
    <scope>NUCLEOTIDE SEQUENCE</scope>
    <source>
        <strain evidence="3">PS1010</strain>
    </source>
</reference>
<accession>A0A9P1J630</accession>
<name>A0A9P1J630_9PELO</name>
<evidence type="ECO:0000313" key="3">
    <source>
        <dbReference type="EMBL" id="CAI5455594.1"/>
    </source>
</evidence>
<feature type="transmembrane region" description="Helical" evidence="2">
    <location>
        <begin position="327"/>
        <end position="350"/>
    </location>
</feature>
<sequence>MSQCSAYSPTVQFIETSFGFNKFQYKLAEWVSNSLQYSPTDESNKKLHEAVFESKNTKEYFDSYQLWPIIFSAFGFVIIAATILFFFFTACWQCFSSCRPENSKQSKKSRIFLIISLTFAIISIFSGIYVFNASQDRLTESFENAIQFKDSIKEDFNVVTVKGFEEIQCEISTTGKTISKHVSEKINKVMKNLQEKIGFSELVEFDKSSKNERHKYRKLPTLTNPTCGQAYKELRNSIIEAEKTLEKISSQLDSSNDGISKNQDAMNDNIKKKIDQIFASITNEEQMKKVTNNIEQLTEKYDETIENHHKSISKDPIYGAIQTLSQLLFNIPSVLAITLACITILTLALYSKSAKSNIPSFWIMLGFYIVLPLTIIFTILFMITFFGGWAASTICVAEFENPQQTLLKTVEFEFELFDNKIQFNVGNFVNTCQDPNKTLFSVINGRNLLSNILQKMDFNKMGAEIPKLETFEIEKDDKEKLNQQINLFKAQKSMIAQCSELKLYKEKAEMLIAQAEKYISYLDKIKLSMQKIDMQAVMKNEMQTIMDDTVNTLVDKFETKVFKCHPYFEIHQKAGNVVCDHFGKPIHGLWSSSLLTAISIFFLALKFLFAYRWIHSEEKGHITLNEVA</sequence>
<dbReference type="AlphaFoldDB" id="A0A9P1J630"/>
<keyword evidence="2" id="KW-0812">Transmembrane</keyword>
<evidence type="ECO:0000256" key="2">
    <source>
        <dbReference type="SAM" id="Phobius"/>
    </source>
</evidence>
<feature type="coiled-coil region" evidence="1">
    <location>
        <begin position="280"/>
        <end position="307"/>
    </location>
</feature>